<accession>A0A1W2C7B4</accession>
<gene>
    <name evidence="1" type="ORF">SAMN06296427_1097</name>
</gene>
<reference evidence="1 2" key="1">
    <citation type="submission" date="2017-04" db="EMBL/GenBank/DDBJ databases">
        <authorList>
            <person name="Afonso C.L."/>
            <person name="Miller P.J."/>
            <person name="Scott M.A."/>
            <person name="Spackman E."/>
            <person name="Goraichik I."/>
            <person name="Dimitrov K.M."/>
            <person name="Suarez D.L."/>
            <person name="Swayne D.E."/>
        </authorList>
    </citation>
    <scope>NUCLEOTIDE SEQUENCE [LARGE SCALE GENOMIC DNA]</scope>
    <source>
        <strain evidence="1 2">CGMCC 1.12708</strain>
    </source>
</reference>
<organism evidence="1 2">
    <name type="scientific">Moheibacter sediminis</name>
    <dbReference type="NCBI Taxonomy" id="1434700"/>
    <lineage>
        <taxon>Bacteria</taxon>
        <taxon>Pseudomonadati</taxon>
        <taxon>Bacteroidota</taxon>
        <taxon>Flavobacteriia</taxon>
        <taxon>Flavobacteriales</taxon>
        <taxon>Weeksellaceae</taxon>
        <taxon>Moheibacter</taxon>
    </lineage>
</organism>
<dbReference type="RefSeq" id="WP_159447496.1">
    <property type="nucleotide sequence ID" value="NZ_FWXS01000009.1"/>
</dbReference>
<dbReference type="AlphaFoldDB" id="A0A1W2C7B4"/>
<keyword evidence="2" id="KW-1185">Reference proteome</keyword>
<dbReference type="STRING" id="1434700.SAMN06296427_1097"/>
<dbReference type="EMBL" id="FWXS01000009">
    <property type="protein sequence ID" value="SMC81043.1"/>
    <property type="molecule type" value="Genomic_DNA"/>
</dbReference>
<proteinExistence type="predicted"/>
<evidence type="ECO:0000313" key="2">
    <source>
        <dbReference type="Proteomes" id="UP000192393"/>
    </source>
</evidence>
<dbReference type="Proteomes" id="UP000192393">
    <property type="component" value="Unassembled WGS sequence"/>
</dbReference>
<evidence type="ECO:0008006" key="3">
    <source>
        <dbReference type="Google" id="ProtNLM"/>
    </source>
</evidence>
<evidence type="ECO:0000313" key="1">
    <source>
        <dbReference type="EMBL" id="SMC81043.1"/>
    </source>
</evidence>
<name>A0A1W2C7B4_9FLAO</name>
<protein>
    <recommendedName>
        <fullName evidence="3">Lipoprotein</fullName>
    </recommendedName>
</protein>
<dbReference type="PROSITE" id="PS51257">
    <property type="entry name" value="PROKAR_LIPOPROTEIN"/>
    <property type="match status" value="1"/>
</dbReference>
<sequence length="153" mass="18261">MKHLISISSLFLLVSCSTNMILKNETYKINNVEGKSTDIPKLFYLLDKNKISYDSLYFKYDKEGYNNCFIYSGKKLVSEFKIKEIMKGDFLAENYFPFEKMGFSFKDSTQFQYHLLIEKKGKNIRLIFDNVEKYEWWFVSNQLDEKIIITLEN</sequence>